<dbReference type="KEGG" id="hsc:HVS_08910"/>
<dbReference type="RefSeq" id="WP_101301335.1">
    <property type="nucleotide sequence ID" value="NZ_CP025197.1"/>
</dbReference>
<proteinExistence type="predicted"/>
<keyword evidence="3" id="KW-1185">Reference proteome</keyword>
<name>A0A2K9E5N8_9FIRM</name>
<protein>
    <recommendedName>
        <fullName evidence="5">Flagellar operon protein TIGR03826</fullName>
    </recommendedName>
</protein>
<evidence type="ECO:0000313" key="1">
    <source>
        <dbReference type="EMBL" id="AUG57688.1"/>
    </source>
</evidence>
<organism evidence="1 3">
    <name type="scientific">Acetivibrio saccincola</name>
    <dbReference type="NCBI Taxonomy" id="1677857"/>
    <lineage>
        <taxon>Bacteria</taxon>
        <taxon>Bacillati</taxon>
        <taxon>Bacillota</taxon>
        <taxon>Clostridia</taxon>
        <taxon>Eubacteriales</taxon>
        <taxon>Oscillospiraceae</taxon>
        <taxon>Acetivibrio</taxon>
    </lineage>
</organism>
<reference evidence="1 3" key="1">
    <citation type="submission" date="2017-12" db="EMBL/GenBank/DDBJ databases">
        <title>Complete genome sequence of Herbivorax saccincola GGR1, a novel Cellulosome-producing hydrolytic bacterium in a thermophilic biogas plant, established by Illumina and Nanopore MinION sequencing.</title>
        <authorList>
            <person name="Pechtl A."/>
            <person name="Ruckert C."/>
            <person name="Koeck D.E."/>
            <person name="Maus I."/>
            <person name="Winkler A."/>
            <person name="Kalinowski J."/>
            <person name="Puhler A."/>
            <person name="Schwarz W.W."/>
            <person name="Zverlov V.V."/>
            <person name="Schluter A."/>
            <person name="Liebl W."/>
        </authorList>
    </citation>
    <scope>NUCLEOTIDE SEQUENCE [LARGE SCALE GENOMIC DNA]</scope>
    <source>
        <strain evidence="1">GGR1</strain>
        <strain evidence="3">SR1</strain>
    </source>
</reference>
<dbReference type="EMBL" id="NEMB01000003">
    <property type="protein sequence ID" value="PQQ67581.1"/>
    <property type="molecule type" value="Genomic_DNA"/>
</dbReference>
<dbReference type="OrthoDB" id="1739831at2"/>
<sequence length="126" mass="14920">MLELRNCEVCGKIYTSNGFHKVCPTCFQRDESDFNRIKVYLEENPQAKIFEVVSALDMPLKKIKRYLRENRLEIVEADNHFLFCEVCNKSIRSGRYCSLCYTNAYHRRYKSVYTGNYSKTINFKSS</sequence>
<evidence type="ECO:0008006" key="5">
    <source>
        <dbReference type="Google" id="ProtNLM"/>
    </source>
</evidence>
<gene>
    <name evidence="2" type="ORF">B9R14_13045</name>
    <name evidence="1" type="ORF">HVS_08910</name>
</gene>
<reference evidence="2 4" key="2">
    <citation type="journal article" date="2018" name="Syst. Appl. Microbiol.">
        <title>Characterization and high-quality draft genome sequence of Herbivorax saccincola A7, an anaerobic, alkaliphilic, thermophilic, cellulolytic, and xylanolytic bacterium.</title>
        <authorList>
            <person name="Aikawa S."/>
            <person name="Baramee S."/>
            <person name="Sermsathanaswadi J."/>
            <person name="Thianheng P."/>
            <person name="Tachaapaikoon C."/>
            <person name="Shikata A."/>
            <person name="Waeonukul R."/>
            <person name="Pason P."/>
            <person name="Ratanakhanokchai K."/>
            <person name="Kosugi A."/>
        </authorList>
    </citation>
    <scope>NUCLEOTIDE SEQUENCE [LARGE SCALE GENOMIC DNA]</scope>
    <source>
        <strain evidence="2 4">A7</strain>
    </source>
</reference>
<accession>A0A2K9E5N8</accession>
<dbReference type="Proteomes" id="UP000239720">
    <property type="component" value="Unassembled WGS sequence"/>
</dbReference>
<evidence type="ECO:0000313" key="2">
    <source>
        <dbReference type="EMBL" id="PQQ67581.1"/>
    </source>
</evidence>
<dbReference type="EMBL" id="CP025197">
    <property type="protein sequence ID" value="AUG57688.1"/>
    <property type="molecule type" value="Genomic_DNA"/>
</dbReference>
<dbReference type="AlphaFoldDB" id="A0A2K9E5N8"/>
<evidence type="ECO:0000313" key="3">
    <source>
        <dbReference type="Proteomes" id="UP000233534"/>
    </source>
</evidence>
<dbReference type="Proteomes" id="UP000233534">
    <property type="component" value="Chromosome"/>
</dbReference>
<evidence type="ECO:0000313" key="4">
    <source>
        <dbReference type="Proteomes" id="UP000239720"/>
    </source>
</evidence>